<dbReference type="OrthoDB" id="1652385at2759"/>
<protein>
    <recommendedName>
        <fullName evidence="2">PGG domain-containing protein</fullName>
    </recommendedName>
</protein>
<evidence type="ECO:0000256" key="1">
    <source>
        <dbReference type="SAM" id="Phobius"/>
    </source>
</evidence>
<comment type="caution">
    <text evidence="3">The sequence shown here is derived from an EMBL/GenBank/DDBJ whole genome shotgun (WGS) entry which is preliminary data.</text>
</comment>
<dbReference type="EMBL" id="RXIC02000005">
    <property type="protein sequence ID" value="KAB1228247.1"/>
    <property type="molecule type" value="Genomic_DNA"/>
</dbReference>
<evidence type="ECO:0000313" key="4">
    <source>
        <dbReference type="Proteomes" id="UP000516437"/>
    </source>
</evidence>
<dbReference type="Pfam" id="PF13962">
    <property type="entry name" value="PGG"/>
    <property type="match status" value="1"/>
</dbReference>
<dbReference type="AlphaFoldDB" id="A0A6A1WX31"/>
<organism evidence="3 4">
    <name type="scientific">Morella rubra</name>
    <name type="common">Chinese bayberry</name>
    <dbReference type="NCBI Taxonomy" id="262757"/>
    <lineage>
        <taxon>Eukaryota</taxon>
        <taxon>Viridiplantae</taxon>
        <taxon>Streptophyta</taxon>
        <taxon>Embryophyta</taxon>
        <taxon>Tracheophyta</taxon>
        <taxon>Spermatophyta</taxon>
        <taxon>Magnoliopsida</taxon>
        <taxon>eudicotyledons</taxon>
        <taxon>Gunneridae</taxon>
        <taxon>Pentapetalae</taxon>
        <taxon>rosids</taxon>
        <taxon>fabids</taxon>
        <taxon>Fagales</taxon>
        <taxon>Myricaceae</taxon>
        <taxon>Morella</taxon>
    </lineage>
</organism>
<gene>
    <name evidence="3" type="ORF">CJ030_MR7G001974</name>
</gene>
<dbReference type="InterPro" id="IPR026961">
    <property type="entry name" value="PGG_dom"/>
</dbReference>
<dbReference type="PANTHER" id="PTHR24177">
    <property type="entry name" value="CASKIN"/>
    <property type="match status" value="1"/>
</dbReference>
<dbReference type="GO" id="GO:0016020">
    <property type="term" value="C:membrane"/>
    <property type="evidence" value="ECO:0007669"/>
    <property type="project" value="TreeGrafter"/>
</dbReference>
<evidence type="ECO:0000259" key="2">
    <source>
        <dbReference type="Pfam" id="PF13962"/>
    </source>
</evidence>
<sequence length="230" mass="26040">MKLRHVQSHQLLSRLCEKISTFSREEITAVANALFRATKDGIHEIVFEMGRTDTSILQYRDRDGRSIFMVAVLNRQAEIFSLIYGLKRKKALLAGADDVFRNNILHMAGMLTPSTPINHIPGAALQMQRELQWFKEVESIVPPRVKNMLNKDRLTPKQLFSLSHEDLRKKGEKWMQSTSTSCTVVGTLIITIMFAVAFTVPGGNNRNTDNIAPGTESVLHRLLIGLWVVR</sequence>
<keyword evidence="1" id="KW-0472">Membrane</keyword>
<dbReference type="Proteomes" id="UP000516437">
    <property type="component" value="Unassembled WGS sequence"/>
</dbReference>
<keyword evidence="1" id="KW-1133">Transmembrane helix</keyword>
<feature type="transmembrane region" description="Helical" evidence="1">
    <location>
        <begin position="178"/>
        <end position="200"/>
    </location>
</feature>
<keyword evidence="4" id="KW-1185">Reference proteome</keyword>
<reference evidence="3 4" key="1">
    <citation type="journal article" date="2019" name="Plant Biotechnol. J.">
        <title>The red bayberry genome and genetic basis of sex determination.</title>
        <authorList>
            <person name="Jia H.M."/>
            <person name="Jia H.J."/>
            <person name="Cai Q.L."/>
            <person name="Wang Y."/>
            <person name="Zhao H.B."/>
            <person name="Yang W.F."/>
            <person name="Wang G.Y."/>
            <person name="Li Y.H."/>
            <person name="Zhan D.L."/>
            <person name="Shen Y.T."/>
            <person name="Niu Q.F."/>
            <person name="Chang L."/>
            <person name="Qiu J."/>
            <person name="Zhao L."/>
            <person name="Xie H.B."/>
            <person name="Fu W.Y."/>
            <person name="Jin J."/>
            <person name="Li X.W."/>
            <person name="Jiao Y."/>
            <person name="Zhou C.C."/>
            <person name="Tu T."/>
            <person name="Chai C.Y."/>
            <person name="Gao J.L."/>
            <person name="Fan L.J."/>
            <person name="van de Weg E."/>
            <person name="Wang J.Y."/>
            <person name="Gao Z.S."/>
        </authorList>
    </citation>
    <scope>NUCLEOTIDE SEQUENCE [LARGE SCALE GENOMIC DNA]</scope>
    <source>
        <tissue evidence="3">Leaves</tissue>
    </source>
</reference>
<proteinExistence type="predicted"/>
<accession>A0A6A1WX31</accession>
<evidence type="ECO:0000313" key="3">
    <source>
        <dbReference type="EMBL" id="KAB1228247.1"/>
    </source>
</evidence>
<dbReference type="PANTHER" id="PTHR24177:SF329">
    <property type="entry name" value="ANKYRIN REPEAT PROTEIN"/>
    <property type="match status" value="1"/>
</dbReference>
<feature type="domain" description="PGG" evidence="2">
    <location>
        <begin position="172"/>
        <end position="214"/>
    </location>
</feature>
<keyword evidence="1" id="KW-0812">Transmembrane</keyword>
<name>A0A6A1WX31_9ROSI</name>